<dbReference type="Proteomes" id="UP000268857">
    <property type="component" value="Unassembled WGS sequence"/>
</dbReference>
<organism evidence="2 3">
    <name type="scientific">Chlorogloeopsis fritschii PCC 6912</name>
    <dbReference type="NCBI Taxonomy" id="211165"/>
    <lineage>
        <taxon>Bacteria</taxon>
        <taxon>Bacillati</taxon>
        <taxon>Cyanobacteriota</taxon>
        <taxon>Cyanophyceae</taxon>
        <taxon>Nostocales</taxon>
        <taxon>Chlorogloeopsidaceae</taxon>
        <taxon>Chlorogloeopsis</taxon>
    </lineage>
</organism>
<comment type="caution">
    <text evidence="2">The sequence shown here is derived from an EMBL/GenBank/DDBJ whole genome shotgun (WGS) entry which is preliminary data.</text>
</comment>
<accession>A0A433NNX1</accession>
<evidence type="ECO:0000313" key="2">
    <source>
        <dbReference type="EMBL" id="RUR85051.1"/>
    </source>
</evidence>
<dbReference type="STRING" id="211165.GCA_000317285_04499"/>
<dbReference type="RefSeq" id="WP_016879680.1">
    <property type="nucleotide sequence ID" value="NZ_AJLN01000108.1"/>
</dbReference>
<dbReference type="InterPro" id="IPR051404">
    <property type="entry name" value="TA_system_antitoxin"/>
</dbReference>
<reference evidence="2 3" key="1">
    <citation type="journal article" date="2019" name="Genome Biol. Evol.">
        <title>Day and night: Metabolic profiles and evolutionary relationships of six axenic non-marine cyanobacteria.</title>
        <authorList>
            <person name="Will S.E."/>
            <person name="Henke P."/>
            <person name="Boedeker C."/>
            <person name="Huang S."/>
            <person name="Brinkmann H."/>
            <person name="Rohde M."/>
            <person name="Jarek M."/>
            <person name="Friedl T."/>
            <person name="Seufert S."/>
            <person name="Schumacher M."/>
            <person name="Overmann J."/>
            <person name="Neumann-Schaal M."/>
            <person name="Petersen J."/>
        </authorList>
    </citation>
    <scope>NUCLEOTIDE SEQUENCE [LARGE SCALE GENOMIC DNA]</scope>
    <source>
        <strain evidence="2 3">PCC 6912</strain>
    </source>
</reference>
<evidence type="ECO:0000259" key="1">
    <source>
        <dbReference type="Pfam" id="PF15919"/>
    </source>
</evidence>
<dbReference type="InterPro" id="IPR031807">
    <property type="entry name" value="HicB-like"/>
</dbReference>
<gene>
    <name evidence="2" type="ORF">PCC6912_11670</name>
</gene>
<dbReference type="Gene3D" id="3.30.160.250">
    <property type="match status" value="1"/>
</dbReference>
<dbReference type="EMBL" id="RSCJ01000003">
    <property type="protein sequence ID" value="RUR85051.1"/>
    <property type="molecule type" value="Genomic_DNA"/>
</dbReference>
<sequence length="71" mass="7873">MMQYLIVIEKTETGYSAYSPDLLGCVSTGATREEVEQNMREAMEFHLDGLKLEGLEIPQPTTSSAYINVTA</sequence>
<evidence type="ECO:0000313" key="3">
    <source>
        <dbReference type="Proteomes" id="UP000268857"/>
    </source>
</evidence>
<dbReference type="PANTHER" id="PTHR34504:SF2">
    <property type="entry name" value="UPF0150 PROTEIN SSL0259"/>
    <property type="match status" value="1"/>
</dbReference>
<dbReference type="SUPFAM" id="SSF143100">
    <property type="entry name" value="TTHA1013/TTHA0281-like"/>
    <property type="match status" value="1"/>
</dbReference>
<dbReference type="PANTHER" id="PTHR34504">
    <property type="entry name" value="ANTITOXIN HICB"/>
    <property type="match status" value="1"/>
</dbReference>
<dbReference type="Pfam" id="PF15919">
    <property type="entry name" value="HicB_lk_antitox"/>
    <property type="match status" value="1"/>
</dbReference>
<dbReference type="AlphaFoldDB" id="A0A433NNX1"/>
<proteinExistence type="predicted"/>
<protein>
    <submittedName>
        <fullName evidence="2">HicB family protein</fullName>
    </submittedName>
</protein>
<dbReference type="InterPro" id="IPR035069">
    <property type="entry name" value="TTHA1013/TTHA0281-like"/>
</dbReference>
<keyword evidence="3" id="KW-1185">Reference proteome</keyword>
<feature type="domain" description="HicB-like antitoxin of toxin-antitoxin system" evidence="1">
    <location>
        <begin position="4"/>
        <end position="65"/>
    </location>
</feature>
<name>A0A433NNX1_CHLFR</name>